<dbReference type="InterPro" id="IPR031359">
    <property type="entry name" value="NACHT_N"/>
</dbReference>
<protein>
    <recommendedName>
        <fullName evidence="1">NWD NACHT-NTPase N-terminal domain-containing protein</fullName>
    </recommendedName>
</protein>
<comment type="caution">
    <text evidence="2">The sequence shown here is derived from an EMBL/GenBank/DDBJ whole genome shotgun (WGS) entry which is preliminary data.</text>
</comment>
<keyword evidence="3" id="KW-1185">Reference proteome</keyword>
<gene>
    <name evidence="2" type="ORF">SCUCBS95973_007931</name>
</gene>
<organism evidence="2 3">
    <name type="scientific">Sporothrix curviconia</name>
    <dbReference type="NCBI Taxonomy" id="1260050"/>
    <lineage>
        <taxon>Eukaryota</taxon>
        <taxon>Fungi</taxon>
        <taxon>Dikarya</taxon>
        <taxon>Ascomycota</taxon>
        <taxon>Pezizomycotina</taxon>
        <taxon>Sordariomycetes</taxon>
        <taxon>Sordariomycetidae</taxon>
        <taxon>Ophiostomatales</taxon>
        <taxon>Ophiostomataceae</taxon>
        <taxon>Sporothrix</taxon>
    </lineage>
</organism>
<dbReference type="Pfam" id="PF17100">
    <property type="entry name" value="NACHT_N"/>
    <property type="match status" value="1"/>
</dbReference>
<dbReference type="Proteomes" id="UP001642405">
    <property type="component" value="Unassembled WGS sequence"/>
</dbReference>
<reference evidence="2 3" key="1">
    <citation type="submission" date="2024-01" db="EMBL/GenBank/DDBJ databases">
        <authorList>
            <person name="Allen C."/>
            <person name="Tagirdzhanova G."/>
        </authorList>
    </citation>
    <scope>NUCLEOTIDE SEQUENCE [LARGE SCALE GENOMIC DNA]</scope>
</reference>
<sequence>MEETKAIYTIAGHEFVLTDQVTQAAKLLLWAKDWIAAEANLDGFTDVTVRISYYTALEPLLRRLGQNAGVTDTLMSEANNHIVDLYQHILEFQLCSVLRFYQSRARTYVHDMFSSKDWKQAALDIKAREEAVNKDLSQINAFSARQELEALNKTSTDALEVMKGF</sequence>
<name>A0ABP0CHW5_9PEZI</name>
<feature type="domain" description="NWD NACHT-NTPase N-terminal" evidence="1">
    <location>
        <begin position="35"/>
        <end position="135"/>
    </location>
</feature>
<accession>A0ABP0CHW5</accession>
<evidence type="ECO:0000313" key="3">
    <source>
        <dbReference type="Proteomes" id="UP001642405"/>
    </source>
</evidence>
<evidence type="ECO:0000259" key="1">
    <source>
        <dbReference type="Pfam" id="PF17100"/>
    </source>
</evidence>
<evidence type="ECO:0000313" key="2">
    <source>
        <dbReference type="EMBL" id="CAK7231476.1"/>
    </source>
</evidence>
<proteinExistence type="predicted"/>
<dbReference type="EMBL" id="CAWUHB010000058">
    <property type="protein sequence ID" value="CAK7231476.1"/>
    <property type="molecule type" value="Genomic_DNA"/>
</dbReference>